<dbReference type="GO" id="GO:0003677">
    <property type="term" value="F:DNA binding"/>
    <property type="evidence" value="ECO:0007669"/>
    <property type="project" value="InterPro"/>
</dbReference>
<dbReference type="Gene3D" id="1.10.260.40">
    <property type="entry name" value="lambda repressor-like DNA-binding domains"/>
    <property type="match status" value="1"/>
</dbReference>
<organism evidence="2 3">
    <name type="scientific">Streptomyces uncialis</name>
    <dbReference type="NCBI Taxonomy" id="1048205"/>
    <lineage>
        <taxon>Bacteria</taxon>
        <taxon>Bacillati</taxon>
        <taxon>Actinomycetota</taxon>
        <taxon>Actinomycetes</taxon>
        <taxon>Kitasatosporales</taxon>
        <taxon>Streptomycetaceae</taxon>
        <taxon>Streptomyces</taxon>
    </lineage>
</organism>
<feature type="domain" description="HTH cro/C1-type" evidence="1">
    <location>
        <begin position="20"/>
        <end position="60"/>
    </location>
</feature>
<dbReference type="SMART" id="SM00530">
    <property type="entry name" value="HTH_XRE"/>
    <property type="match status" value="1"/>
</dbReference>
<sequence length="181" mass="20611">MRRPRRRPAASPLKYFGSEVRLERERLGWTRKELGKEAHCGYSLVAKIESGERVPGLDFARTCDRVFPHANGRFERLWPLALRLAFPPWFRRYAELEWKATVVRMFHPQLLPGLVQTPDYARAILEGADVVHVDGFPRGFLLAEPDDVAKASEAYDLLTAMACSPDESADLIDSIAKDHYS</sequence>
<proteinExistence type="predicted"/>
<dbReference type="InterPro" id="IPR043917">
    <property type="entry name" value="DUF5753"/>
</dbReference>
<evidence type="ECO:0000313" key="3">
    <source>
        <dbReference type="Proteomes" id="UP000186455"/>
    </source>
</evidence>
<dbReference type="STRING" id="1048205.AB852_32325"/>
<dbReference type="InterPro" id="IPR001387">
    <property type="entry name" value="Cro/C1-type_HTH"/>
</dbReference>
<dbReference type="InterPro" id="IPR010982">
    <property type="entry name" value="Lambda_DNA-bd_dom_sf"/>
</dbReference>
<comment type="caution">
    <text evidence="2">The sequence shown here is derived from an EMBL/GenBank/DDBJ whole genome shotgun (WGS) entry which is preliminary data.</text>
</comment>
<dbReference type="PROSITE" id="PS50943">
    <property type="entry name" value="HTH_CROC1"/>
    <property type="match status" value="1"/>
</dbReference>
<reference evidence="2 3" key="1">
    <citation type="submission" date="2015-06" db="EMBL/GenBank/DDBJ databases">
        <title>Cloning and characterization of the uncialamcin biosynthetic gene cluster.</title>
        <authorList>
            <person name="Yan X."/>
            <person name="Huang T."/>
            <person name="Ge H."/>
            <person name="Shen B."/>
        </authorList>
    </citation>
    <scope>NUCLEOTIDE SEQUENCE [LARGE SCALE GENOMIC DNA]</scope>
    <source>
        <strain evidence="2 3">DCA2648</strain>
    </source>
</reference>
<dbReference type="Proteomes" id="UP000186455">
    <property type="component" value="Unassembled WGS sequence"/>
</dbReference>
<dbReference type="AlphaFoldDB" id="A0A1Q4V000"/>
<dbReference type="Pfam" id="PF19054">
    <property type="entry name" value="DUF5753"/>
    <property type="match status" value="1"/>
</dbReference>
<evidence type="ECO:0000259" key="1">
    <source>
        <dbReference type="PROSITE" id="PS50943"/>
    </source>
</evidence>
<dbReference type="SUPFAM" id="SSF47413">
    <property type="entry name" value="lambda repressor-like DNA-binding domains"/>
    <property type="match status" value="1"/>
</dbReference>
<evidence type="ECO:0000313" key="2">
    <source>
        <dbReference type="EMBL" id="OKH91143.1"/>
    </source>
</evidence>
<name>A0A1Q4V000_9ACTN</name>
<keyword evidence="3" id="KW-1185">Reference proteome</keyword>
<accession>A0A1Q4V000</accession>
<dbReference type="EMBL" id="LFBV01000010">
    <property type="protein sequence ID" value="OKH91143.1"/>
    <property type="molecule type" value="Genomic_DNA"/>
</dbReference>
<gene>
    <name evidence="2" type="ORF">AB852_32325</name>
</gene>
<dbReference type="Pfam" id="PF13560">
    <property type="entry name" value="HTH_31"/>
    <property type="match status" value="1"/>
</dbReference>
<dbReference type="CDD" id="cd00093">
    <property type="entry name" value="HTH_XRE"/>
    <property type="match status" value="1"/>
</dbReference>
<protein>
    <recommendedName>
        <fullName evidence="1">HTH cro/C1-type domain-containing protein</fullName>
    </recommendedName>
</protein>